<comment type="caution">
    <text evidence="2">The sequence shown here is derived from an EMBL/GenBank/DDBJ whole genome shotgun (WGS) entry which is preliminary data.</text>
</comment>
<dbReference type="RefSeq" id="WP_225552623.1">
    <property type="nucleotide sequence ID" value="NZ_JADEYP010000013.1"/>
</dbReference>
<sequence>MLHTIKNGLSTKLFVFILIAVSLFSACEKDEVSVDTVQLEVFGPSPVLRGGEIKFIGKNLDKITSVQLAQGLEITDIQRVSSEEIRIQIPQDAVPGPITLKYPDGEIFTKTPLTFSEPIVINKVSPAVVKAGDIMTIEGDYLNLINEVIFTQDAVVAFADFKSRTRGKIEVVVPKEAKSGKISISNGAEIPIVIFSETELNVTLPTLTSVAPNPVKPEQELTIKGSNFQLVESILFSDNITSSTFAVNESHTEIKVSVPEMVKEGVIKLIAFSGVEVESTVLKLISPAITEVTPNPIKNGTSLKIEGTHLDLVTSIVFAGDVEGSITEKKENSILVTVPLNAKSGVMTLNTNSGKTVTAQVNTILPTISSFSPTTLMAGEQITITGTNLDLVRSIVFGGNQIVSNVVANSPTTIRINIPMTAESGVIKLITSNSSEVISSTSLTVTSPNIPVITKITSPVKPGDLLRIEGTKLHLVESIYFQNNVKATQYVSRSETLIQVYVPANAAKGNVTLRLMTFDNKEVVSTTFVISGTDPVVDQSYVFYDFDGKNSWWGSFGAMENQSSLSMSGSYFRINQNLPAGWADFFWRNSQNDFKTSGVTVAEWAIKMDVNVLGNTTQEFKFRLNGSDGDFWAIIPGFQNKGGWYTVTIPLTNFKDGNGTGTKQLPSVQNITQDFGLATNGEAGFVNMCIDNVRFEKIK</sequence>
<dbReference type="InterPro" id="IPR013783">
    <property type="entry name" value="Ig-like_fold"/>
</dbReference>
<dbReference type="Proteomes" id="UP001165302">
    <property type="component" value="Unassembled WGS sequence"/>
</dbReference>
<protein>
    <recommendedName>
        <fullName evidence="1">Surface glycan-binding protein B xyloglucan binding domain-containing protein</fullName>
    </recommendedName>
</protein>
<name>A0ABS7Z4Q9_9SPHI</name>
<dbReference type="EMBL" id="JADEYP010000013">
    <property type="protein sequence ID" value="MCA5005158.1"/>
    <property type="molecule type" value="Genomic_DNA"/>
</dbReference>
<dbReference type="SUPFAM" id="SSF81296">
    <property type="entry name" value="E set domains"/>
    <property type="match status" value="3"/>
</dbReference>
<feature type="domain" description="Surface glycan-binding protein B xyloglucan binding" evidence="1">
    <location>
        <begin position="537"/>
        <end position="696"/>
    </location>
</feature>
<evidence type="ECO:0000313" key="3">
    <source>
        <dbReference type="Proteomes" id="UP001165302"/>
    </source>
</evidence>
<dbReference type="PROSITE" id="PS51257">
    <property type="entry name" value="PROKAR_LIPOPROTEIN"/>
    <property type="match status" value="1"/>
</dbReference>
<dbReference type="InterPro" id="IPR040475">
    <property type="entry name" value="SGBP_B_XBD"/>
</dbReference>
<dbReference type="Gene3D" id="2.60.40.10">
    <property type="entry name" value="Immunoglobulins"/>
    <property type="match status" value="6"/>
</dbReference>
<accession>A0ABS7Z4Q9</accession>
<dbReference type="CDD" id="cd00102">
    <property type="entry name" value="IPT"/>
    <property type="match status" value="2"/>
</dbReference>
<gene>
    <name evidence="2" type="ORF">IPZ78_08335</name>
</gene>
<organism evidence="2 3">
    <name type="scientific">Sphingobacterium bovistauri</name>
    <dbReference type="NCBI Taxonomy" id="2781959"/>
    <lineage>
        <taxon>Bacteria</taxon>
        <taxon>Pseudomonadati</taxon>
        <taxon>Bacteroidota</taxon>
        <taxon>Sphingobacteriia</taxon>
        <taxon>Sphingobacteriales</taxon>
        <taxon>Sphingobacteriaceae</taxon>
        <taxon>Sphingobacterium</taxon>
    </lineage>
</organism>
<evidence type="ECO:0000313" key="2">
    <source>
        <dbReference type="EMBL" id="MCA5005158.1"/>
    </source>
</evidence>
<proteinExistence type="predicted"/>
<reference evidence="2" key="1">
    <citation type="submission" date="2020-10" db="EMBL/GenBank/DDBJ databases">
        <authorList>
            <person name="Lu T."/>
            <person name="Wang Q."/>
            <person name="Han X."/>
        </authorList>
    </citation>
    <scope>NUCLEOTIDE SEQUENCE</scope>
    <source>
        <strain evidence="2">WQ 366</strain>
    </source>
</reference>
<dbReference type="Pfam" id="PF18329">
    <property type="entry name" value="SGBP_B_XBD"/>
    <property type="match status" value="1"/>
</dbReference>
<dbReference type="InterPro" id="IPR014756">
    <property type="entry name" value="Ig_E-set"/>
</dbReference>
<keyword evidence="3" id="KW-1185">Reference proteome</keyword>
<evidence type="ECO:0000259" key="1">
    <source>
        <dbReference type="Pfam" id="PF18329"/>
    </source>
</evidence>